<comment type="caution">
    <text evidence="1">The sequence shown here is derived from an EMBL/GenBank/DDBJ whole genome shotgun (WGS) entry which is preliminary data.</text>
</comment>
<dbReference type="EMBL" id="ACJN02000002">
    <property type="protein sequence ID" value="EFI34390.1"/>
    <property type="molecule type" value="Genomic_DNA"/>
</dbReference>
<dbReference type="OrthoDB" id="6400324at2"/>
<protein>
    <recommendedName>
        <fullName evidence="3">WYL domain-containing protein</fullName>
    </recommendedName>
</protein>
<reference evidence="1" key="1">
    <citation type="submission" date="2010-05" db="EMBL/GenBank/DDBJ databases">
        <title>The draft genome of Desulfonatronospira thiodismutans ASO3-1.</title>
        <authorList>
            <consortium name="US DOE Joint Genome Institute (JGI-PGF)"/>
            <person name="Lucas S."/>
            <person name="Copeland A."/>
            <person name="Lapidus A."/>
            <person name="Cheng J.-F."/>
            <person name="Bruce D."/>
            <person name="Goodwin L."/>
            <person name="Pitluck S."/>
            <person name="Chertkov O."/>
            <person name="Brettin T."/>
            <person name="Detter J.C."/>
            <person name="Han C."/>
            <person name="Land M.L."/>
            <person name="Hauser L."/>
            <person name="Kyrpides N."/>
            <person name="Mikhailova N."/>
            <person name="Muyzer G."/>
            <person name="Woyke T."/>
        </authorList>
    </citation>
    <scope>NUCLEOTIDE SEQUENCE [LARGE SCALE GENOMIC DNA]</scope>
    <source>
        <strain evidence="1">ASO3-1</strain>
    </source>
</reference>
<accession>D6SNR4</accession>
<organism evidence="1 2">
    <name type="scientific">Desulfonatronospira thiodismutans ASO3-1</name>
    <dbReference type="NCBI Taxonomy" id="555779"/>
    <lineage>
        <taxon>Bacteria</taxon>
        <taxon>Pseudomonadati</taxon>
        <taxon>Thermodesulfobacteriota</taxon>
        <taxon>Desulfovibrionia</taxon>
        <taxon>Desulfovibrionales</taxon>
        <taxon>Desulfonatronovibrionaceae</taxon>
        <taxon>Desulfonatronospira</taxon>
    </lineage>
</organism>
<gene>
    <name evidence="1" type="ORF">Dthio_PD1743</name>
</gene>
<evidence type="ECO:0000313" key="2">
    <source>
        <dbReference type="Proteomes" id="UP000005496"/>
    </source>
</evidence>
<evidence type="ECO:0000313" key="1">
    <source>
        <dbReference type="EMBL" id="EFI34390.1"/>
    </source>
</evidence>
<dbReference type="eggNOG" id="ENOG50345S6">
    <property type="taxonomic scope" value="Bacteria"/>
</dbReference>
<name>D6SNR4_9BACT</name>
<dbReference type="Proteomes" id="UP000005496">
    <property type="component" value="Unassembled WGS sequence"/>
</dbReference>
<keyword evidence="2" id="KW-1185">Reference proteome</keyword>
<evidence type="ECO:0008006" key="3">
    <source>
        <dbReference type="Google" id="ProtNLM"/>
    </source>
</evidence>
<dbReference type="AlphaFoldDB" id="D6SNR4"/>
<dbReference type="RefSeq" id="WP_008869716.1">
    <property type="nucleotide sequence ID" value="NZ_ACJN02000002.1"/>
</dbReference>
<proteinExistence type="predicted"/>
<sequence>MTKEYERKKLYVLRRACWLGRARNSDLIERFEVTSATASKVLQEAINEWPHVLYQYRKSGVFKKEEAVTPKEASAETMIELFEKHAGPEDTGLTHEEASVFFVQYPPRNRPLSGLDIILEYVFKARQAYINPKDMRGQHIVIEILYVGLKKNDLPRWRKVVCNGLQHNGQVWRLLAQDINSPGYIQKHYVMSRIMDARPSPTSVPKDFEFKDVKAEKTKVEVIFNEELNNEQRQVLSNELGVKDGRITVPKNELFYFKRYYQDDKKNMGHVVWPLITYSKEV</sequence>